<keyword evidence="1" id="KW-0812">Transmembrane</keyword>
<keyword evidence="1" id="KW-1133">Transmembrane helix</keyword>
<dbReference type="OrthoDB" id="10506744at2759"/>
<dbReference type="AlphaFoldDB" id="A0A814XK28"/>
<gene>
    <name evidence="2" type="ORF">RFH988_LOCUS25425</name>
</gene>
<evidence type="ECO:0000313" key="2">
    <source>
        <dbReference type="EMBL" id="CAF1216835.1"/>
    </source>
</evidence>
<keyword evidence="1" id="KW-0472">Membrane</keyword>
<evidence type="ECO:0000256" key="1">
    <source>
        <dbReference type="SAM" id="Phobius"/>
    </source>
</evidence>
<name>A0A814XK28_9BILA</name>
<protein>
    <submittedName>
        <fullName evidence="2">Uncharacterized protein</fullName>
    </submittedName>
</protein>
<reference evidence="2" key="1">
    <citation type="submission" date="2021-02" db="EMBL/GenBank/DDBJ databases">
        <authorList>
            <person name="Nowell W R."/>
        </authorList>
    </citation>
    <scope>NUCLEOTIDE SEQUENCE</scope>
</reference>
<evidence type="ECO:0000313" key="3">
    <source>
        <dbReference type="Proteomes" id="UP000663882"/>
    </source>
</evidence>
<dbReference type="Proteomes" id="UP000663882">
    <property type="component" value="Unassembled WGS sequence"/>
</dbReference>
<proteinExistence type="predicted"/>
<dbReference type="EMBL" id="CAJNOO010001933">
    <property type="protein sequence ID" value="CAF1216835.1"/>
    <property type="molecule type" value="Genomic_DNA"/>
</dbReference>
<feature type="transmembrane region" description="Helical" evidence="1">
    <location>
        <begin position="196"/>
        <end position="215"/>
    </location>
</feature>
<accession>A0A814XK28</accession>
<organism evidence="2 3">
    <name type="scientific">Rotaria sordida</name>
    <dbReference type="NCBI Taxonomy" id="392033"/>
    <lineage>
        <taxon>Eukaryota</taxon>
        <taxon>Metazoa</taxon>
        <taxon>Spiralia</taxon>
        <taxon>Gnathifera</taxon>
        <taxon>Rotifera</taxon>
        <taxon>Eurotatoria</taxon>
        <taxon>Bdelloidea</taxon>
        <taxon>Philodinida</taxon>
        <taxon>Philodinidae</taxon>
        <taxon>Rotaria</taxon>
    </lineage>
</organism>
<sequence length="219" mass="24433">MEKPYEVAQQLINNEIQVNDLVQINELESLCQQSQNVVASSSFTSPLEREMASCIQNNACAWVDTTRNCLEIAISCARIALELKNSNSPVSLMTTILDQGTNVYNNTKQIYERARNQAITNSNVLLHAIEQNEKTRCNPEVQVAAIQYKADVERCQRDEVPPDVPNKSHEKLVNTIRTVERDPNAFVNRSAETSSLAWKIACGLGVVLVLIFAVIRGSK</sequence>
<comment type="caution">
    <text evidence="2">The sequence shown here is derived from an EMBL/GenBank/DDBJ whole genome shotgun (WGS) entry which is preliminary data.</text>
</comment>